<dbReference type="EMBL" id="FNEI01000005">
    <property type="protein sequence ID" value="SDI85911.1"/>
    <property type="molecule type" value="Genomic_DNA"/>
</dbReference>
<evidence type="ECO:0000256" key="1">
    <source>
        <dbReference type="ARBA" id="ARBA00022448"/>
    </source>
</evidence>
<keyword evidence="1" id="KW-0813">Transport</keyword>
<proteinExistence type="predicted"/>
<reference evidence="4" key="1">
    <citation type="submission" date="2016-10" db="EMBL/GenBank/DDBJ databases">
        <authorList>
            <person name="Varghese N."/>
            <person name="Submissions S."/>
        </authorList>
    </citation>
    <scope>NUCLEOTIDE SEQUENCE [LARGE SCALE GENOMIC DNA]</scope>
    <source>
        <strain evidence="4">CGMCC 1.10783</strain>
    </source>
</reference>
<organism evidence="3 4">
    <name type="scientific">Arthrobacter cupressi</name>
    <dbReference type="NCBI Taxonomy" id="1045773"/>
    <lineage>
        <taxon>Bacteria</taxon>
        <taxon>Bacillati</taxon>
        <taxon>Actinomycetota</taxon>
        <taxon>Actinomycetes</taxon>
        <taxon>Micrococcales</taxon>
        <taxon>Micrococcaceae</taxon>
        <taxon>Arthrobacter</taxon>
    </lineage>
</organism>
<protein>
    <submittedName>
        <fullName evidence="3">ABC-type Fe3+-hydroxamate transport system, substrate-binding protein</fullName>
    </submittedName>
</protein>
<evidence type="ECO:0000256" key="2">
    <source>
        <dbReference type="ARBA" id="ARBA00022729"/>
    </source>
</evidence>
<dbReference type="PANTHER" id="PTHR30532">
    <property type="entry name" value="IRON III DICITRATE-BINDING PERIPLASMIC PROTEIN"/>
    <property type="match status" value="1"/>
</dbReference>
<dbReference type="InterPro" id="IPR006311">
    <property type="entry name" value="TAT_signal"/>
</dbReference>
<name>A0A1G8P044_9MICC</name>
<accession>A0A1G8P044</accession>
<evidence type="ECO:0000313" key="4">
    <source>
        <dbReference type="Proteomes" id="UP000182130"/>
    </source>
</evidence>
<dbReference type="InterPro" id="IPR051313">
    <property type="entry name" value="Bact_iron-sidero_bind"/>
</dbReference>
<dbReference type="RefSeq" id="WP_074588159.1">
    <property type="nucleotide sequence ID" value="NZ_FNEI01000005.1"/>
</dbReference>
<gene>
    <name evidence="3" type="ORF">SAMN05216555_10519</name>
</gene>
<dbReference type="Proteomes" id="UP000182130">
    <property type="component" value="Unassembled WGS sequence"/>
</dbReference>
<dbReference type="SUPFAM" id="SSF53807">
    <property type="entry name" value="Helical backbone' metal receptor"/>
    <property type="match status" value="1"/>
</dbReference>
<evidence type="ECO:0000313" key="3">
    <source>
        <dbReference type="EMBL" id="SDI85911.1"/>
    </source>
</evidence>
<keyword evidence="4" id="KW-1185">Reference proteome</keyword>
<dbReference type="STRING" id="1045773.SAMN05216555_10519"/>
<dbReference type="PROSITE" id="PS51318">
    <property type="entry name" value="TAT"/>
    <property type="match status" value="1"/>
</dbReference>
<sequence>MTSGPERASTSRRAFLVLAGLAPLALGACSAEKKDTVEVTPSDAGFPKNITHRFGTTVLKTRPSRIVALGAAEAETLVSLGLVPLSRPTADTTAWYRAGLRILGPAETPQTYDDGRQLTASLFTELEPEAFLSVGNRLSREEYESLSALAPVILAPDSVAAEDWEPVTGFIADVTGLQDAAKPLVEEAREDISESVEDYPDLKGATALFVSASSASGSDLVLAVQDSAPAAFFASLGLSAAPGLSGLAKGLKPASSRFPQGMVYLPRSRAAELSADVLVVNVPSGDFNNYRANKALSRDFPDFGAGTVYVISGDEAVALQRQSMRGAQWAARNIVPELAKSVYKSRQA</sequence>
<dbReference type="Gene3D" id="3.40.50.1980">
    <property type="entry name" value="Nitrogenase molybdenum iron protein domain"/>
    <property type="match status" value="2"/>
</dbReference>
<keyword evidence="2" id="KW-0732">Signal</keyword>
<dbReference type="AlphaFoldDB" id="A0A1G8P044"/>
<dbReference type="OrthoDB" id="1846031at2"/>
<dbReference type="InterPro" id="IPR010916">
    <property type="entry name" value="TonB_box_CS"/>
</dbReference>
<dbReference type="PROSITE" id="PS51257">
    <property type="entry name" value="PROKAR_LIPOPROTEIN"/>
    <property type="match status" value="1"/>
</dbReference>
<dbReference type="GO" id="GO:0030288">
    <property type="term" value="C:outer membrane-bounded periplasmic space"/>
    <property type="evidence" value="ECO:0007669"/>
    <property type="project" value="TreeGrafter"/>
</dbReference>
<dbReference type="PANTHER" id="PTHR30532:SF1">
    <property type="entry name" value="IRON(3+)-HYDROXAMATE-BINDING PROTEIN FHUD"/>
    <property type="match status" value="1"/>
</dbReference>
<dbReference type="PROSITE" id="PS00430">
    <property type="entry name" value="TONB_DEPENDENT_REC_1"/>
    <property type="match status" value="1"/>
</dbReference>